<evidence type="ECO:0000313" key="2">
    <source>
        <dbReference type="EMBL" id="KFB38721.1"/>
    </source>
</evidence>
<reference evidence="3" key="2">
    <citation type="submission" date="2020-05" db="UniProtKB">
        <authorList>
            <consortium name="EnsemblMetazoa"/>
        </authorList>
    </citation>
    <scope>IDENTIFICATION</scope>
</reference>
<reference evidence="2 4" key="1">
    <citation type="journal article" date="2014" name="BMC Genomics">
        <title>Genome sequence of Anopheles sinensis provides insight into genetics basis of mosquito competence for malaria parasites.</title>
        <authorList>
            <person name="Zhou D."/>
            <person name="Zhang D."/>
            <person name="Ding G."/>
            <person name="Shi L."/>
            <person name="Hou Q."/>
            <person name="Ye Y."/>
            <person name="Xu Y."/>
            <person name="Zhou H."/>
            <person name="Xiong C."/>
            <person name="Li S."/>
            <person name="Yu J."/>
            <person name="Hong S."/>
            <person name="Yu X."/>
            <person name="Zou P."/>
            <person name="Chen C."/>
            <person name="Chang X."/>
            <person name="Wang W."/>
            <person name="Lv Y."/>
            <person name="Sun Y."/>
            <person name="Ma L."/>
            <person name="Shen B."/>
            <person name="Zhu C."/>
        </authorList>
    </citation>
    <scope>NUCLEOTIDE SEQUENCE [LARGE SCALE GENOMIC DNA]</scope>
</reference>
<sequence>MTDKTGGSQSVAEERRWDWSGAKTINRTRNPPRPLHNEQGNGQREGHWYCPADAGAVRFPSLGRRFT</sequence>
<evidence type="ECO:0000313" key="3">
    <source>
        <dbReference type="EnsemblMetazoa" id="ASIC006156-PA"/>
    </source>
</evidence>
<evidence type="ECO:0000256" key="1">
    <source>
        <dbReference type="SAM" id="MobiDB-lite"/>
    </source>
</evidence>
<proteinExistence type="predicted"/>
<dbReference type="VEuPathDB" id="VectorBase:ASIC006156"/>
<dbReference type="EMBL" id="KE524972">
    <property type="protein sequence ID" value="KFB38721.1"/>
    <property type="molecule type" value="Genomic_DNA"/>
</dbReference>
<evidence type="ECO:0000313" key="4">
    <source>
        <dbReference type="Proteomes" id="UP000030765"/>
    </source>
</evidence>
<gene>
    <name evidence="2" type="ORF">ZHAS_00006156</name>
</gene>
<keyword evidence="4" id="KW-1185">Reference proteome</keyword>
<organism evidence="2">
    <name type="scientific">Anopheles sinensis</name>
    <name type="common">Mosquito</name>
    <dbReference type="NCBI Taxonomy" id="74873"/>
    <lineage>
        <taxon>Eukaryota</taxon>
        <taxon>Metazoa</taxon>
        <taxon>Ecdysozoa</taxon>
        <taxon>Arthropoda</taxon>
        <taxon>Hexapoda</taxon>
        <taxon>Insecta</taxon>
        <taxon>Pterygota</taxon>
        <taxon>Neoptera</taxon>
        <taxon>Endopterygota</taxon>
        <taxon>Diptera</taxon>
        <taxon>Nematocera</taxon>
        <taxon>Culicoidea</taxon>
        <taxon>Culicidae</taxon>
        <taxon>Anophelinae</taxon>
        <taxon>Anopheles</taxon>
    </lineage>
</organism>
<feature type="compositionally biased region" description="Polar residues" evidence="1">
    <location>
        <begin position="1"/>
        <end position="11"/>
    </location>
</feature>
<protein>
    <submittedName>
        <fullName evidence="2 3">Uncharacterized protein</fullName>
    </submittedName>
</protein>
<feature type="region of interest" description="Disordered" evidence="1">
    <location>
        <begin position="1"/>
        <end position="49"/>
    </location>
</feature>
<dbReference type="EMBL" id="ATLV01014426">
    <property type="status" value="NOT_ANNOTATED_CDS"/>
    <property type="molecule type" value="Genomic_DNA"/>
</dbReference>
<name>A0A084VL77_ANOSI</name>
<accession>A0A084VL77</accession>
<dbReference type="AlphaFoldDB" id="A0A084VL77"/>
<dbReference type="Proteomes" id="UP000030765">
    <property type="component" value="Unassembled WGS sequence"/>
</dbReference>
<dbReference type="EnsemblMetazoa" id="ASIC006156-RA">
    <property type="protein sequence ID" value="ASIC006156-PA"/>
    <property type="gene ID" value="ASIC006156"/>
</dbReference>